<organism evidence="1 2">
    <name type="scientific">Litorivivens lipolytica</name>
    <dbReference type="NCBI Taxonomy" id="1524264"/>
    <lineage>
        <taxon>Bacteria</taxon>
        <taxon>Pseudomonadati</taxon>
        <taxon>Pseudomonadota</taxon>
        <taxon>Gammaproteobacteria</taxon>
        <taxon>Litorivivens</taxon>
    </lineage>
</organism>
<dbReference type="AlphaFoldDB" id="A0A7W4W5U7"/>
<evidence type="ECO:0000313" key="1">
    <source>
        <dbReference type="EMBL" id="MBB3048022.1"/>
    </source>
</evidence>
<evidence type="ECO:0000313" key="2">
    <source>
        <dbReference type="Proteomes" id="UP000537130"/>
    </source>
</evidence>
<dbReference type="InterPro" id="IPR005262">
    <property type="entry name" value="MJ1255-like"/>
</dbReference>
<comment type="caution">
    <text evidence="1">The sequence shown here is derived from an EMBL/GenBank/DDBJ whole genome shotgun (WGS) entry which is preliminary data.</text>
</comment>
<name>A0A7W4W5U7_9GAMM</name>
<dbReference type="RefSeq" id="WP_183410776.1">
    <property type="nucleotide sequence ID" value="NZ_JACHWY010000002.1"/>
</dbReference>
<dbReference type="Proteomes" id="UP000537130">
    <property type="component" value="Unassembled WGS sequence"/>
</dbReference>
<accession>A0A7W4W5U7</accession>
<reference evidence="1 2" key="1">
    <citation type="submission" date="2020-08" db="EMBL/GenBank/DDBJ databases">
        <title>Genomic Encyclopedia of Type Strains, Phase III (KMG-III): the genomes of soil and plant-associated and newly described type strains.</title>
        <authorList>
            <person name="Whitman W."/>
        </authorList>
    </citation>
    <scope>NUCLEOTIDE SEQUENCE [LARGE SCALE GENOMIC DNA]</scope>
    <source>
        <strain evidence="1 2">CECT 8654</strain>
    </source>
</reference>
<sequence length="342" mass="38134">MKILYGVQGTGNGHVSRARMMASHFTRRGVQVDFLFSGRAPERYFDMECFGHYQTRTGLSFVSHQGSISYLRTVAQSHPIRFLQEIRELDVSGYDVILTDFEPITAWAGKLQNRPVIGIGHQYAFHHPGVPRSKGDILSRFILRCFAPVTTGLGLHWSDFGGPIVPPIINPAVSSRVGNSVLVYLPFEDQSRVTRLLKQIPDTRFIQYSPDLVDGRDDNVDTRKTSLAGFKQDLQSSRAVICNAGFELISECLYLGKAVLAKPVTGQGEQIANAMALSQLNYADILHSLEHKPIANWLNALPVRTPVTYPDVAAALVDWVLSGEWHNTESLSKDLWKKTRLA</sequence>
<dbReference type="NCBIfam" id="TIGR00661">
    <property type="entry name" value="MJ1255"/>
    <property type="match status" value="1"/>
</dbReference>
<dbReference type="Pfam" id="PF13528">
    <property type="entry name" value="Glyco_trans_1_3"/>
    <property type="match status" value="1"/>
</dbReference>
<dbReference type="EMBL" id="JACHWY010000002">
    <property type="protein sequence ID" value="MBB3048022.1"/>
    <property type="molecule type" value="Genomic_DNA"/>
</dbReference>
<keyword evidence="2" id="KW-1185">Reference proteome</keyword>
<dbReference type="Gene3D" id="3.40.50.2000">
    <property type="entry name" value="Glycogen Phosphorylase B"/>
    <property type="match status" value="1"/>
</dbReference>
<gene>
    <name evidence="1" type="ORF">FHR99_002288</name>
</gene>
<protein>
    <submittedName>
        <fullName evidence="1">Uncharacterized protein (TIGR00661 family)</fullName>
    </submittedName>
</protein>
<proteinExistence type="predicted"/>
<dbReference type="SUPFAM" id="SSF53756">
    <property type="entry name" value="UDP-Glycosyltransferase/glycogen phosphorylase"/>
    <property type="match status" value="1"/>
</dbReference>